<name>A0A8C8RJC4_9SAUR</name>
<evidence type="ECO:0000259" key="1">
    <source>
        <dbReference type="Pfam" id="PF23227"/>
    </source>
</evidence>
<dbReference type="InterPro" id="IPR016024">
    <property type="entry name" value="ARM-type_fold"/>
</dbReference>
<sequence length="210" mass="24188">MGLTDILIAYQLMSDPMLREKKFLKCVLQILEAKSRDENRIVCQMAIRGLGNIVYGAPEKVKKHKKTLLKVLIRSLNERSHSEIVCESLKALAKVLKELKEKDIGSSFRDLTTRIRTYLDNEDDGLRSLAFALFGILARSAKRKWKAYFAAQVRESWVTLMLHLQDPSPRVSMVRTIVTYFLSKRHLFPKLNPELLQVGMCRHLVSELCN</sequence>
<dbReference type="InterPro" id="IPR055406">
    <property type="entry name" value="HEAT_Maestro"/>
</dbReference>
<dbReference type="Proteomes" id="UP000694393">
    <property type="component" value="Unplaced"/>
</dbReference>
<feature type="domain" description="Maestro/Maestro-like HEAT-repeats" evidence="1">
    <location>
        <begin position="28"/>
        <end position="173"/>
    </location>
</feature>
<dbReference type="AlphaFoldDB" id="A0A8C8RJC4"/>
<organism evidence="2 3">
    <name type="scientific">Pelusios castaneus</name>
    <name type="common">West African mud turtle</name>
    <dbReference type="NCBI Taxonomy" id="367368"/>
    <lineage>
        <taxon>Eukaryota</taxon>
        <taxon>Metazoa</taxon>
        <taxon>Chordata</taxon>
        <taxon>Craniata</taxon>
        <taxon>Vertebrata</taxon>
        <taxon>Euteleostomi</taxon>
        <taxon>Archelosauria</taxon>
        <taxon>Testudinata</taxon>
        <taxon>Testudines</taxon>
        <taxon>Pleurodira</taxon>
        <taxon>Pelomedusidae</taxon>
        <taxon>Pelusios</taxon>
    </lineage>
</organism>
<evidence type="ECO:0000313" key="2">
    <source>
        <dbReference type="Ensembl" id="ENSPCEP00000005759.1"/>
    </source>
</evidence>
<dbReference type="PANTHER" id="PTHR23120">
    <property type="entry name" value="MAESTRO-RELATED HEAT DOMAIN-CONTAINING"/>
    <property type="match status" value="1"/>
</dbReference>
<dbReference type="Pfam" id="PF23227">
    <property type="entry name" value="HEAT_MROH2B_C"/>
    <property type="match status" value="1"/>
</dbReference>
<dbReference type="PANTHER" id="PTHR23120:SF22">
    <property type="entry name" value="MAESTRO HEAT-LIKE REPEAT-CONTAINING PROTEIN FAMILY MEMBER 2B"/>
    <property type="match status" value="1"/>
</dbReference>
<dbReference type="InterPro" id="IPR011989">
    <property type="entry name" value="ARM-like"/>
</dbReference>
<proteinExistence type="predicted"/>
<dbReference type="Gene3D" id="1.25.10.10">
    <property type="entry name" value="Leucine-rich Repeat Variant"/>
    <property type="match status" value="1"/>
</dbReference>
<dbReference type="InterPro" id="IPR045206">
    <property type="entry name" value="Maestro_heat-like_prot"/>
</dbReference>
<dbReference type="SUPFAM" id="SSF48371">
    <property type="entry name" value="ARM repeat"/>
    <property type="match status" value="1"/>
</dbReference>
<dbReference type="Ensembl" id="ENSPCET00000005972.1">
    <property type="protein sequence ID" value="ENSPCEP00000005759.1"/>
    <property type="gene ID" value="ENSPCEG00000004680.1"/>
</dbReference>
<keyword evidence="3" id="KW-1185">Reference proteome</keyword>
<dbReference type="GO" id="GO:0005737">
    <property type="term" value="C:cytoplasm"/>
    <property type="evidence" value="ECO:0007669"/>
    <property type="project" value="TreeGrafter"/>
</dbReference>
<reference evidence="2" key="1">
    <citation type="submission" date="2025-08" db="UniProtKB">
        <authorList>
            <consortium name="Ensembl"/>
        </authorList>
    </citation>
    <scope>IDENTIFICATION</scope>
</reference>
<evidence type="ECO:0000313" key="3">
    <source>
        <dbReference type="Proteomes" id="UP000694393"/>
    </source>
</evidence>
<reference evidence="2" key="2">
    <citation type="submission" date="2025-09" db="UniProtKB">
        <authorList>
            <consortium name="Ensembl"/>
        </authorList>
    </citation>
    <scope>IDENTIFICATION</scope>
</reference>
<protein>
    <recommendedName>
        <fullName evidence="1">Maestro/Maestro-like HEAT-repeats domain-containing protein</fullName>
    </recommendedName>
</protein>
<accession>A0A8C8RJC4</accession>